<dbReference type="AlphaFoldDB" id="A0A840BNU8"/>
<dbReference type="Proteomes" id="UP000561045">
    <property type="component" value="Unassembled WGS sequence"/>
</dbReference>
<evidence type="ECO:0000313" key="2">
    <source>
        <dbReference type="Proteomes" id="UP000561045"/>
    </source>
</evidence>
<organism evidence="1 2">
    <name type="scientific">Niveibacterium umoris</name>
    <dbReference type="NCBI Taxonomy" id="1193620"/>
    <lineage>
        <taxon>Bacteria</taxon>
        <taxon>Pseudomonadati</taxon>
        <taxon>Pseudomonadota</taxon>
        <taxon>Betaproteobacteria</taxon>
        <taxon>Rhodocyclales</taxon>
        <taxon>Rhodocyclaceae</taxon>
        <taxon>Niveibacterium</taxon>
    </lineage>
</organism>
<evidence type="ECO:0000313" key="1">
    <source>
        <dbReference type="EMBL" id="MBB4014660.1"/>
    </source>
</evidence>
<proteinExistence type="predicted"/>
<sequence length="484" mass="50909">MLAIAAAACGGGDKANDNAYPAAGRYAFARSGTALLAIPLDGQRNGPLTVSSITAEQDFALPVERPEEARHHDLLLINGGKALWVSGRADGHSALVQELDTGGQQILACGHKAAPDDPAVTQVRARQGNVLAALGVRFATDSGCISATGDKVLWVTMAAHATSVLPADQVPVGIGADGAMAGSLRLAAAQLYYRHTVNGTVQEDPVNPVAGDVGRITGWSVLAQDVEGAALCATTDATARCALYYFAPAASPQLTKLADADYDRVTLAGVADGRLYLLSIGPAPTQAGEMRMSEVREITLDAAHTMRVGLSMSPADRAISLDQSVLFGAHDMVRDSEYYLSDAATGDKMSTQFVMYGSGASSLYADHMLGCVVAKTRPLRRVDNGCAAMATIGPNYFSGVTDRTVHLYSSATEIGSYVFKSIARANGLVAYETVTDMLVATQLGDGKVQLWRVPLNNGDLRTLVAEGDVTLYGTIRPRGYWLWP</sequence>
<name>A0A840BNU8_9RHOO</name>
<dbReference type="RefSeq" id="WP_183637624.1">
    <property type="nucleotide sequence ID" value="NZ_BAABLE010000008.1"/>
</dbReference>
<comment type="caution">
    <text evidence="1">The sequence shown here is derived from an EMBL/GenBank/DDBJ whole genome shotgun (WGS) entry which is preliminary data.</text>
</comment>
<protein>
    <submittedName>
        <fullName evidence="1">Uncharacterized protein</fullName>
    </submittedName>
</protein>
<gene>
    <name evidence="1" type="ORF">GGR36_004016</name>
</gene>
<keyword evidence="2" id="KW-1185">Reference proteome</keyword>
<reference evidence="1 2" key="1">
    <citation type="submission" date="2020-08" db="EMBL/GenBank/DDBJ databases">
        <title>Genomic Encyclopedia of Type Strains, Phase IV (KMG-IV): sequencing the most valuable type-strain genomes for metagenomic binning, comparative biology and taxonomic classification.</title>
        <authorList>
            <person name="Goeker M."/>
        </authorList>
    </citation>
    <scope>NUCLEOTIDE SEQUENCE [LARGE SCALE GENOMIC DNA]</scope>
    <source>
        <strain evidence="1 2">DSM 106739</strain>
    </source>
</reference>
<accession>A0A840BNU8</accession>
<dbReference type="EMBL" id="JACIET010000003">
    <property type="protein sequence ID" value="MBB4014660.1"/>
    <property type="molecule type" value="Genomic_DNA"/>
</dbReference>